<gene>
    <name evidence="7" type="ORF">QT969_05380</name>
</gene>
<dbReference type="PANTHER" id="PTHR30055:SF234">
    <property type="entry name" value="HTH-TYPE TRANSCRIPTIONAL REGULATOR BETI"/>
    <property type="match status" value="1"/>
</dbReference>
<dbReference type="EMBL" id="JAUBOF010000011">
    <property type="protein sequence ID" value="MDM7487709.1"/>
    <property type="molecule type" value="Genomic_DNA"/>
</dbReference>
<dbReference type="Proteomes" id="UP001233164">
    <property type="component" value="Unassembled WGS sequence"/>
</dbReference>
<keyword evidence="8" id="KW-1185">Reference proteome</keyword>
<dbReference type="SUPFAM" id="SSF46689">
    <property type="entry name" value="Homeodomain-like"/>
    <property type="match status" value="2"/>
</dbReference>
<feature type="DNA-binding region" description="H-T-H motif" evidence="4">
    <location>
        <begin position="56"/>
        <end position="75"/>
    </location>
</feature>
<dbReference type="Pfam" id="PF00440">
    <property type="entry name" value="TetR_N"/>
    <property type="match status" value="2"/>
</dbReference>
<evidence type="ECO:0000256" key="3">
    <source>
        <dbReference type="ARBA" id="ARBA00023163"/>
    </source>
</evidence>
<feature type="DNA-binding region" description="H-T-H motif" evidence="4">
    <location>
        <begin position="261"/>
        <end position="280"/>
    </location>
</feature>
<accession>A0ABT7RKD7</accession>
<dbReference type="InterPro" id="IPR009057">
    <property type="entry name" value="Homeodomain-like_sf"/>
</dbReference>
<evidence type="ECO:0000256" key="1">
    <source>
        <dbReference type="ARBA" id="ARBA00023015"/>
    </source>
</evidence>
<protein>
    <submittedName>
        <fullName evidence="7">TetR/AcrR family transcriptional regulator</fullName>
    </submittedName>
</protein>
<dbReference type="InterPro" id="IPR001647">
    <property type="entry name" value="HTH_TetR"/>
</dbReference>
<feature type="region of interest" description="Disordered" evidence="5">
    <location>
        <begin position="1"/>
        <end position="36"/>
    </location>
</feature>
<dbReference type="Gene3D" id="1.10.10.60">
    <property type="entry name" value="Homeodomain-like"/>
    <property type="match status" value="2"/>
</dbReference>
<evidence type="ECO:0000313" key="8">
    <source>
        <dbReference type="Proteomes" id="UP001233164"/>
    </source>
</evidence>
<dbReference type="InterPro" id="IPR050109">
    <property type="entry name" value="HTH-type_TetR-like_transc_reg"/>
</dbReference>
<comment type="caution">
    <text evidence="7">The sequence shown here is derived from an EMBL/GenBank/DDBJ whole genome shotgun (WGS) entry which is preliminary data.</text>
</comment>
<dbReference type="InterPro" id="IPR036271">
    <property type="entry name" value="Tet_transcr_reg_TetR-rel_C_sf"/>
</dbReference>
<feature type="domain" description="HTH tetR-type" evidence="6">
    <location>
        <begin position="238"/>
        <end position="298"/>
    </location>
</feature>
<name>A0ABT7RKD7_9NOCA</name>
<dbReference type="RefSeq" id="WP_289377946.1">
    <property type="nucleotide sequence ID" value="NZ_JAUBOF010000011.1"/>
</dbReference>
<keyword evidence="2 4" id="KW-0238">DNA-binding</keyword>
<dbReference type="PANTHER" id="PTHR30055">
    <property type="entry name" value="HTH-TYPE TRANSCRIPTIONAL REGULATOR RUTR"/>
    <property type="match status" value="1"/>
</dbReference>
<evidence type="ECO:0000259" key="6">
    <source>
        <dbReference type="PROSITE" id="PS50977"/>
    </source>
</evidence>
<dbReference type="PRINTS" id="PR00455">
    <property type="entry name" value="HTHTETR"/>
</dbReference>
<dbReference type="SUPFAM" id="SSF48498">
    <property type="entry name" value="Tetracyclin repressor-like, C-terminal domain"/>
    <property type="match status" value="1"/>
</dbReference>
<evidence type="ECO:0000256" key="2">
    <source>
        <dbReference type="ARBA" id="ARBA00023125"/>
    </source>
</evidence>
<organism evidence="7 8">
    <name type="scientific">Rhodococcus indonesiensis</name>
    <dbReference type="NCBI Taxonomy" id="3055869"/>
    <lineage>
        <taxon>Bacteria</taxon>
        <taxon>Bacillati</taxon>
        <taxon>Actinomycetota</taxon>
        <taxon>Actinomycetes</taxon>
        <taxon>Mycobacteriales</taxon>
        <taxon>Nocardiaceae</taxon>
        <taxon>Rhodococcus</taxon>
    </lineage>
</organism>
<evidence type="ECO:0000256" key="4">
    <source>
        <dbReference type="PROSITE-ProRule" id="PRU00335"/>
    </source>
</evidence>
<dbReference type="Gene3D" id="1.10.357.10">
    <property type="entry name" value="Tetracycline Repressor, domain 2"/>
    <property type="match status" value="2"/>
</dbReference>
<proteinExistence type="predicted"/>
<dbReference type="PROSITE" id="PS50977">
    <property type="entry name" value="HTH_TETR_2"/>
    <property type="match status" value="2"/>
</dbReference>
<sequence length="431" mass="46777">MAEQTRAGSRATRTRSTARTATEGAPTPRRRPKNRKAQIAAVAAEAFSERGYHSVGIDEIAAAVGISGPALYRHFPNKYALFRDAALSLGTTLGTAVAEADAACASIADPAERLDRLLLAAIRTTVECRRTAGLYRWESRYLTAEDRDAVRREIWGVNRRIGAALAALRPELPEPDNVILSAAMLSVVGSITAHRAPLANRRIERLLLEACRSVARVRPATTGRSHDEPPRAPGLAVANKREVLLHEAILLFYARGYHDVSIEEIGAAAGINASGVYRHFASKADLLAAAFHRAADRLAVAVNGTLADSTTPAEALRSLTRVYVQLSFARSELMVVYFTEIGNLPDSHRTDLRNIQRLNVEEWARLLGEVRPDLSAVECRFLVHAALNLVLDVGRLLHFDATPANETRVQQLMLATLLGDTALLADPAADA</sequence>
<evidence type="ECO:0000313" key="7">
    <source>
        <dbReference type="EMBL" id="MDM7487709.1"/>
    </source>
</evidence>
<keyword evidence="3" id="KW-0804">Transcription</keyword>
<reference evidence="7 8" key="1">
    <citation type="submission" date="2023-06" db="EMBL/GenBank/DDBJ databases">
        <title>Rhodococcus indonesiensis sp. nov a new member of the Rhodococcus ruber lineage isolated from a sediment of neutral hot spring.</title>
        <authorList>
            <person name="Kusuma A.B."/>
            <person name="Fenylestari G."/>
            <person name="Ammar F."/>
            <person name="Nouioui I."/>
            <person name="Goodfellow M."/>
        </authorList>
    </citation>
    <scope>NUCLEOTIDE SEQUENCE [LARGE SCALE GENOMIC DNA]</scope>
    <source>
        <strain evidence="7 8">CSLK01-03</strain>
    </source>
</reference>
<feature type="domain" description="HTH tetR-type" evidence="6">
    <location>
        <begin position="33"/>
        <end position="93"/>
    </location>
</feature>
<keyword evidence="1" id="KW-0805">Transcription regulation</keyword>
<evidence type="ECO:0000256" key="5">
    <source>
        <dbReference type="SAM" id="MobiDB-lite"/>
    </source>
</evidence>
<feature type="compositionally biased region" description="Low complexity" evidence="5">
    <location>
        <begin position="1"/>
        <end position="25"/>
    </location>
</feature>